<feature type="domain" description="PPIase FKBP-type" evidence="21">
    <location>
        <begin position="182"/>
        <end position="263"/>
    </location>
</feature>
<evidence type="ECO:0000256" key="7">
    <source>
        <dbReference type="ARBA" id="ARBA00022490"/>
    </source>
</evidence>
<feature type="repeat" description="TPR" evidence="19">
    <location>
        <begin position="366"/>
        <end position="399"/>
    </location>
</feature>
<keyword evidence="14" id="KW-0496">Mitochondrion</keyword>
<dbReference type="SMART" id="SM00028">
    <property type="entry name" value="TPR"/>
    <property type="match status" value="3"/>
</dbReference>
<dbReference type="InterPro" id="IPR011990">
    <property type="entry name" value="TPR-like_helical_dom_sf"/>
</dbReference>
<dbReference type="PANTHER" id="PTHR46512">
    <property type="entry name" value="PEPTIDYLPROLYL ISOMERASE"/>
    <property type="match status" value="1"/>
</dbReference>
<dbReference type="FunFam" id="3.10.50.40:FF:000006">
    <property type="entry name" value="Peptidyl-prolyl cis-trans isomerase"/>
    <property type="match status" value="1"/>
</dbReference>
<keyword evidence="6" id="KW-0488">Methylation</keyword>
<dbReference type="InterPro" id="IPR046357">
    <property type="entry name" value="PPIase_dom_sf"/>
</dbReference>
<dbReference type="InterPro" id="IPR001179">
    <property type="entry name" value="PPIase_FKBP_dom"/>
</dbReference>
<dbReference type="Gene3D" id="1.25.40.10">
    <property type="entry name" value="Tetratricopeptide repeat domain"/>
    <property type="match status" value="1"/>
</dbReference>
<dbReference type="GO" id="GO:0005634">
    <property type="term" value="C:nucleus"/>
    <property type="evidence" value="ECO:0007669"/>
    <property type="project" value="UniProtKB-SubCell"/>
</dbReference>
<evidence type="ECO:0000256" key="17">
    <source>
        <dbReference type="ARBA" id="ARBA00023242"/>
    </source>
</evidence>
<dbReference type="Pfam" id="PF07719">
    <property type="entry name" value="TPR_2"/>
    <property type="match status" value="1"/>
</dbReference>
<evidence type="ECO:0000256" key="16">
    <source>
        <dbReference type="ARBA" id="ARBA00023235"/>
    </source>
</evidence>
<dbReference type="EMBL" id="NIVC01000362">
    <property type="protein sequence ID" value="PAA84786.1"/>
    <property type="molecule type" value="Genomic_DNA"/>
</dbReference>
<evidence type="ECO:0000256" key="19">
    <source>
        <dbReference type="PROSITE-ProRule" id="PRU00339"/>
    </source>
</evidence>
<comment type="caution">
    <text evidence="22">The sequence shown here is derived from an EMBL/GenBank/DDBJ whole genome shotgun (WGS) entry which is preliminary data.</text>
</comment>
<evidence type="ECO:0000256" key="1">
    <source>
        <dbReference type="ARBA" id="ARBA00000971"/>
    </source>
</evidence>
<dbReference type="OrthoDB" id="433738at2759"/>
<feature type="domain" description="PPIase FKBP-type" evidence="21">
    <location>
        <begin position="61"/>
        <end position="153"/>
    </location>
</feature>
<dbReference type="STRING" id="282301.A0A267GFL2"/>
<dbReference type="Proteomes" id="UP000215902">
    <property type="component" value="Unassembled WGS sequence"/>
</dbReference>
<keyword evidence="9" id="KW-0493">Microtubule</keyword>
<dbReference type="GO" id="GO:0005739">
    <property type="term" value="C:mitochondrion"/>
    <property type="evidence" value="ECO:0007669"/>
    <property type="project" value="UniProtKB-SubCell"/>
</dbReference>
<evidence type="ECO:0000259" key="21">
    <source>
        <dbReference type="PROSITE" id="PS50059"/>
    </source>
</evidence>
<dbReference type="InterPro" id="IPR013105">
    <property type="entry name" value="TPR_2"/>
</dbReference>
<gene>
    <name evidence="22" type="ORF">BOX15_Mlig019217g1</name>
</gene>
<keyword evidence="13 18" id="KW-0697">Rotamase</keyword>
<keyword evidence="15" id="KW-0206">Cytoskeleton</keyword>
<dbReference type="Pfam" id="PF13181">
    <property type="entry name" value="TPR_8"/>
    <property type="match status" value="1"/>
</dbReference>
<keyword evidence="12" id="KW-0007">Acetylation</keyword>
<evidence type="ECO:0000256" key="13">
    <source>
        <dbReference type="ARBA" id="ARBA00023110"/>
    </source>
</evidence>
<comment type="catalytic activity">
    <reaction evidence="1 18">
        <text>[protein]-peptidylproline (omega=180) = [protein]-peptidylproline (omega=0)</text>
        <dbReference type="Rhea" id="RHEA:16237"/>
        <dbReference type="Rhea" id="RHEA-COMP:10747"/>
        <dbReference type="Rhea" id="RHEA-COMP:10748"/>
        <dbReference type="ChEBI" id="CHEBI:83833"/>
        <dbReference type="ChEBI" id="CHEBI:83834"/>
        <dbReference type="EC" id="5.2.1.8"/>
    </reaction>
</comment>
<feature type="region of interest" description="Disordered" evidence="20">
    <location>
        <begin position="436"/>
        <end position="465"/>
    </location>
</feature>
<feature type="compositionally biased region" description="Low complexity" evidence="20">
    <location>
        <begin position="436"/>
        <end position="451"/>
    </location>
</feature>
<evidence type="ECO:0000313" key="23">
    <source>
        <dbReference type="Proteomes" id="UP000215902"/>
    </source>
</evidence>
<evidence type="ECO:0000313" key="22">
    <source>
        <dbReference type="EMBL" id="PAA84786.1"/>
    </source>
</evidence>
<organism evidence="22 23">
    <name type="scientific">Macrostomum lignano</name>
    <dbReference type="NCBI Taxonomy" id="282301"/>
    <lineage>
        <taxon>Eukaryota</taxon>
        <taxon>Metazoa</taxon>
        <taxon>Spiralia</taxon>
        <taxon>Lophotrochozoa</taxon>
        <taxon>Platyhelminthes</taxon>
        <taxon>Rhabditophora</taxon>
        <taxon>Macrostomorpha</taxon>
        <taxon>Macrostomida</taxon>
        <taxon>Macrostomidae</taxon>
        <taxon>Macrostomum</taxon>
    </lineage>
</organism>
<keyword evidence="8" id="KW-0597">Phosphoprotein</keyword>
<accession>A0A267GFL2</accession>
<evidence type="ECO:0000256" key="12">
    <source>
        <dbReference type="ARBA" id="ARBA00022990"/>
    </source>
</evidence>
<dbReference type="PROSITE" id="PS50293">
    <property type="entry name" value="TPR_REGION"/>
    <property type="match status" value="1"/>
</dbReference>
<evidence type="ECO:0000256" key="11">
    <source>
        <dbReference type="ARBA" id="ARBA00022803"/>
    </source>
</evidence>
<dbReference type="InterPro" id="IPR019734">
    <property type="entry name" value="TPR_rpt"/>
</dbReference>
<evidence type="ECO:0000256" key="9">
    <source>
        <dbReference type="ARBA" id="ARBA00022701"/>
    </source>
</evidence>
<dbReference type="SUPFAM" id="SSF48452">
    <property type="entry name" value="TPR-like"/>
    <property type="match status" value="1"/>
</dbReference>
<keyword evidence="7" id="KW-0963">Cytoplasm</keyword>
<dbReference type="PROSITE" id="PS50059">
    <property type="entry name" value="FKBP_PPIASE"/>
    <property type="match status" value="2"/>
</dbReference>
<keyword evidence="10" id="KW-0677">Repeat</keyword>
<evidence type="ECO:0000256" key="2">
    <source>
        <dbReference type="ARBA" id="ARBA00004123"/>
    </source>
</evidence>
<dbReference type="Pfam" id="PF00254">
    <property type="entry name" value="FKBP_C"/>
    <property type="match status" value="2"/>
</dbReference>
<dbReference type="PANTHER" id="PTHR46512:SF9">
    <property type="entry name" value="PEPTIDYLPROLYL ISOMERASE"/>
    <property type="match status" value="1"/>
</dbReference>
<dbReference type="PROSITE" id="PS50005">
    <property type="entry name" value="TPR"/>
    <property type="match status" value="1"/>
</dbReference>
<dbReference type="InterPro" id="IPR050754">
    <property type="entry name" value="FKBP4/5/8-like"/>
</dbReference>
<dbReference type="Gene3D" id="3.10.50.40">
    <property type="match status" value="2"/>
</dbReference>
<dbReference type="SUPFAM" id="SSF54534">
    <property type="entry name" value="FKBP-like"/>
    <property type="match status" value="2"/>
</dbReference>
<comment type="subcellular location">
    <subcellularLocation>
        <location evidence="4">Cytoplasm</location>
        <location evidence="4">Cytoskeleton</location>
    </subcellularLocation>
    <subcellularLocation>
        <location evidence="5">Cytoplasm</location>
        <location evidence="5">Cytosol</location>
    </subcellularLocation>
    <subcellularLocation>
        <location evidence="3">Mitochondrion</location>
    </subcellularLocation>
    <subcellularLocation>
        <location evidence="2">Nucleus</location>
    </subcellularLocation>
</comment>
<dbReference type="GO" id="GO:0003755">
    <property type="term" value="F:peptidyl-prolyl cis-trans isomerase activity"/>
    <property type="evidence" value="ECO:0007669"/>
    <property type="project" value="UniProtKB-KW"/>
</dbReference>
<sequence length="465" mass="51392">LISSQELTNTFINLKEFSSKMSDSADNDFTPPEGFADISGDGGVYKKVLTEGVGEVTPSVEDSVFVHYTGTLFGGDRDGEKFDSSRDRNEPFSFKLGAGQVIKGWDEAVKTMRQGEVCDIVLRSDYAYGKSGSGAKIPPNAALKFNIELIRWEGEDVSEAKDKGVIKHWLRKGEGYQKPGIGAMVTVNLVGKHEGREFDSRTGVSFEVGLADEAGLPQGVDFAVRSMTKGEKASFSVSETYAQAQNVPANAAVVYELELTDFEKMKESWELNEEEKVAQAELLKAKGTEYFKKSKMRPALTYYNRVVDFLKWDSGFEDKPEELRQQRVALLLAARLNLSLVHFKLGDHRQCIEEADEAIKLNADAAKAYFRRGQARMATHDYDEAREDFEKVAQLEPGNQAAAQQIALAKQRIIEEKNRQKKTFYGMFDKFAQHDSAAQKSASKPAAAAVADNGEGGDKPAPTEA</sequence>
<reference evidence="22 23" key="1">
    <citation type="submission" date="2017-06" db="EMBL/GenBank/DDBJ databases">
        <title>A platform for efficient transgenesis in Macrostomum lignano, a flatworm model organism for stem cell research.</title>
        <authorList>
            <person name="Berezikov E."/>
        </authorList>
    </citation>
    <scope>NUCLEOTIDE SEQUENCE [LARGE SCALE GENOMIC DNA]</scope>
    <source>
        <strain evidence="22">DV1</strain>
        <tissue evidence="22">Whole organism</tissue>
    </source>
</reference>
<keyword evidence="23" id="KW-1185">Reference proteome</keyword>
<evidence type="ECO:0000256" key="10">
    <source>
        <dbReference type="ARBA" id="ARBA00022737"/>
    </source>
</evidence>
<dbReference type="GO" id="GO:0005874">
    <property type="term" value="C:microtubule"/>
    <property type="evidence" value="ECO:0007669"/>
    <property type="project" value="UniProtKB-KW"/>
</dbReference>
<dbReference type="AlphaFoldDB" id="A0A267GFL2"/>
<evidence type="ECO:0000256" key="20">
    <source>
        <dbReference type="SAM" id="MobiDB-lite"/>
    </source>
</evidence>
<keyword evidence="16 18" id="KW-0413">Isomerase</keyword>
<evidence type="ECO:0000256" key="14">
    <source>
        <dbReference type="ARBA" id="ARBA00023128"/>
    </source>
</evidence>
<dbReference type="GO" id="GO:0005829">
    <property type="term" value="C:cytosol"/>
    <property type="evidence" value="ECO:0007669"/>
    <property type="project" value="UniProtKB-SubCell"/>
</dbReference>
<evidence type="ECO:0000256" key="6">
    <source>
        <dbReference type="ARBA" id="ARBA00022481"/>
    </source>
</evidence>
<protein>
    <recommendedName>
        <fullName evidence="18">peptidylprolyl isomerase</fullName>
        <ecNumber evidence="18">5.2.1.8</ecNumber>
    </recommendedName>
</protein>
<evidence type="ECO:0000256" key="8">
    <source>
        <dbReference type="ARBA" id="ARBA00022553"/>
    </source>
</evidence>
<keyword evidence="17" id="KW-0539">Nucleus</keyword>
<evidence type="ECO:0000256" key="15">
    <source>
        <dbReference type="ARBA" id="ARBA00023212"/>
    </source>
</evidence>
<keyword evidence="11 19" id="KW-0802">TPR repeat</keyword>
<proteinExistence type="predicted"/>
<evidence type="ECO:0000256" key="5">
    <source>
        <dbReference type="ARBA" id="ARBA00004514"/>
    </source>
</evidence>
<dbReference type="EC" id="5.2.1.8" evidence="18"/>
<feature type="non-terminal residue" evidence="22">
    <location>
        <position position="1"/>
    </location>
</feature>
<evidence type="ECO:0000256" key="18">
    <source>
        <dbReference type="PROSITE-ProRule" id="PRU00277"/>
    </source>
</evidence>
<evidence type="ECO:0000256" key="4">
    <source>
        <dbReference type="ARBA" id="ARBA00004245"/>
    </source>
</evidence>
<evidence type="ECO:0000256" key="3">
    <source>
        <dbReference type="ARBA" id="ARBA00004173"/>
    </source>
</evidence>
<name>A0A267GFL2_9PLAT</name>